<dbReference type="EMBL" id="AP029266">
    <property type="protein sequence ID" value="BFG00748.1"/>
    <property type="molecule type" value="Genomic_DNA"/>
</dbReference>
<gene>
    <name evidence="2" type="ORF">DMAD_00668</name>
    <name evidence="3" type="ORF">DMAD_00670</name>
    <name evidence="4" type="ORF">DMAD_00672</name>
</gene>
<organism evidence="3 5">
    <name type="scientific">Drosophila madeirensis</name>
    <name type="common">Fruit fly</name>
    <dbReference type="NCBI Taxonomy" id="30013"/>
    <lineage>
        <taxon>Eukaryota</taxon>
        <taxon>Metazoa</taxon>
        <taxon>Ecdysozoa</taxon>
        <taxon>Arthropoda</taxon>
        <taxon>Hexapoda</taxon>
        <taxon>Insecta</taxon>
        <taxon>Pterygota</taxon>
        <taxon>Neoptera</taxon>
        <taxon>Endopterygota</taxon>
        <taxon>Diptera</taxon>
        <taxon>Brachycera</taxon>
        <taxon>Muscomorpha</taxon>
        <taxon>Ephydroidea</taxon>
        <taxon>Drosophilidae</taxon>
        <taxon>Drosophila</taxon>
        <taxon>Sophophora</taxon>
    </lineage>
</organism>
<evidence type="ECO:0000313" key="5">
    <source>
        <dbReference type="Proteomes" id="UP001500889"/>
    </source>
</evidence>
<name>A0AAU9FZQ8_DROMD</name>
<dbReference type="AlphaFoldDB" id="A0AAU9FZQ8"/>
<reference evidence="3 5" key="1">
    <citation type="submission" date="2024-02" db="EMBL/GenBank/DDBJ databases">
        <title>A chromosome-level genome assembly of Drosophila madeirensis, a fruit fly species endemic to Madeira island.</title>
        <authorList>
            <person name="Tomihara K."/>
            <person name="Llopart A."/>
            <person name="Yamamoto D."/>
        </authorList>
    </citation>
    <scope>NUCLEOTIDE SEQUENCE [LARGE SCALE GENOMIC DNA]</scope>
    <source>
        <strain evidence="3 5">RF1</strain>
    </source>
</reference>
<feature type="compositionally biased region" description="Low complexity" evidence="1">
    <location>
        <begin position="95"/>
        <end position="108"/>
    </location>
</feature>
<accession>A0AAU9FZQ8</accession>
<evidence type="ECO:0000313" key="3">
    <source>
        <dbReference type="EMBL" id="BFG00746.1"/>
    </source>
</evidence>
<feature type="compositionally biased region" description="Low complexity" evidence="1">
    <location>
        <begin position="66"/>
        <end position="84"/>
    </location>
</feature>
<dbReference type="EMBL" id="AP029266">
    <property type="protein sequence ID" value="BFG00744.1"/>
    <property type="molecule type" value="Genomic_DNA"/>
</dbReference>
<feature type="region of interest" description="Disordered" evidence="1">
    <location>
        <begin position="66"/>
        <end position="115"/>
    </location>
</feature>
<protein>
    <submittedName>
        <fullName evidence="3">Uncharacterized protein</fullName>
    </submittedName>
</protein>
<proteinExistence type="predicted"/>
<feature type="region of interest" description="Disordered" evidence="1">
    <location>
        <begin position="139"/>
        <end position="163"/>
    </location>
</feature>
<sequence length="163" mass="17641">MEKDPLRDDAPRGRNIRTFEAIMAEIYTIIDNTPSCSRVNVEARMMDSLLDHYYTELAMAHVNESAEAGANAASSAAGQEQNAATGNGNPMEWMSPESPESAESPAEGASHDPSSNTVVVDWMALDICEMVWDTEVSDKNAKTLPSGDGSQEKTNTNTKAKDK</sequence>
<dbReference type="EMBL" id="AP029266">
    <property type="protein sequence ID" value="BFG00746.1"/>
    <property type="molecule type" value="Genomic_DNA"/>
</dbReference>
<evidence type="ECO:0000256" key="1">
    <source>
        <dbReference type="SAM" id="MobiDB-lite"/>
    </source>
</evidence>
<keyword evidence="5" id="KW-1185">Reference proteome</keyword>
<evidence type="ECO:0000313" key="2">
    <source>
        <dbReference type="EMBL" id="BFG00744.1"/>
    </source>
</evidence>
<feature type="compositionally biased region" description="Polar residues" evidence="1">
    <location>
        <begin position="148"/>
        <end position="163"/>
    </location>
</feature>
<dbReference type="Proteomes" id="UP001500889">
    <property type="component" value="Chromosome A"/>
</dbReference>
<evidence type="ECO:0000313" key="4">
    <source>
        <dbReference type="EMBL" id="BFG00748.1"/>
    </source>
</evidence>